<evidence type="ECO:0000313" key="9">
    <source>
        <dbReference type="EMBL" id="ANE41269.1"/>
    </source>
</evidence>
<dbReference type="EMBL" id="DTBH01000048">
    <property type="protein sequence ID" value="HGQ76711.1"/>
    <property type="molecule type" value="Genomic_DNA"/>
</dbReference>
<dbReference type="GO" id="GO:0031119">
    <property type="term" value="P:tRNA pseudouridine synthesis"/>
    <property type="evidence" value="ECO:0007669"/>
    <property type="project" value="UniProtKB-UniRule"/>
</dbReference>
<evidence type="ECO:0000256" key="2">
    <source>
        <dbReference type="ARBA" id="ARBA00022694"/>
    </source>
</evidence>
<dbReference type="Proteomes" id="UP000077096">
    <property type="component" value="Chromosome"/>
</dbReference>
<evidence type="ECO:0000256" key="6">
    <source>
        <dbReference type="PIRSR" id="PIRSR001430-2"/>
    </source>
</evidence>
<dbReference type="PIRSF" id="PIRSF001430">
    <property type="entry name" value="tRNA_psdUrid_synth"/>
    <property type="match status" value="1"/>
</dbReference>
<dbReference type="EC" id="5.4.99.12" evidence="4"/>
<gene>
    <name evidence="4 10" type="primary">truA</name>
    <name evidence="10" type="ORF">ENU12_02045</name>
    <name evidence="9" type="ORF">JM64_04205</name>
</gene>
<dbReference type="InterPro" id="IPR020094">
    <property type="entry name" value="TruA/RsuA/RluB/E/F_N"/>
</dbReference>
<dbReference type="FunFam" id="3.30.70.580:FF:000001">
    <property type="entry name" value="tRNA pseudouridine synthase A"/>
    <property type="match status" value="1"/>
</dbReference>
<dbReference type="NCBIfam" id="TIGR00071">
    <property type="entry name" value="hisT_truA"/>
    <property type="match status" value="1"/>
</dbReference>
<dbReference type="EMBL" id="CP011393">
    <property type="protein sequence ID" value="ANE41269.1"/>
    <property type="molecule type" value="Genomic_DNA"/>
</dbReference>
<evidence type="ECO:0000256" key="3">
    <source>
        <dbReference type="ARBA" id="ARBA00023235"/>
    </source>
</evidence>
<dbReference type="Gene3D" id="3.30.70.580">
    <property type="entry name" value="Pseudouridine synthase I, catalytic domain, N-terminal subdomain"/>
    <property type="match status" value="1"/>
</dbReference>
<feature type="binding site" evidence="4 6">
    <location>
        <position position="111"/>
    </location>
    <ligand>
        <name>substrate</name>
    </ligand>
</feature>
<dbReference type="Gene3D" id="3.30.70.660">
    <property type="entry name" value="Pseudouridine synthase I, catalytic domain, C-terminal subdomain"/>
    <property type="match status" value="1"/>
</dbReference>
<comment type="subunit">
    <text evidence="4">Homodimer.</text>
</comment>
<dbReference type="GO" id="GO:0003723">
    <property type="term" value="F:RNA binding"/>
    <property type="evidence" value="ECO:0007669"/>
    <property type="project" value="InterPro"/>
</dbReference>
<feature type="domain" description="Pseudouridine synthase I TruA alpha/beta" evidence="8">
    <location>
        <begin position="9"/>
        <end position="104"/>
    </location>
</feature>
<feature type="active site" description="Nucleophile" evidence="4 5">
    <location>
        <position position="52"/>
    </location>
</feature>
<evidence type="ECO:0000313" key="10">
    <source>
        <dbReference type="EMBL" id="HGQ76711.1"/>
    </source>
</evidence>
<feature type="domain" description="Pseudouridine synthase I TruA alpha/beta" evidence="8">
    <location>
        <begin position="145"/>
        <end position="246"/>
    </location>
</feature>
<dbReference type="InterPro" id="IPR020095">
    <property type="entry name" value="PsdUridine_synth_TruA_C"/>
</dbReference>
<comment type="caution">
    <text evidence="4">Lacks conserved residue(s) required for the propagation of feature annotation.</text>
</comment>
<reference evidence="10" key="2">
    <citation type="journal article" date="2020" name="mSystems">
        <title>Genome- and Community-Level Interaction Insights into Carbon Utilization and Element Cycling Functions of Hydrothermarchaeota in Hydrothermal Sediment.</title>
        <authorList>
            <person name="Zhou Z."/>
            <person name="Liu Y."/>
            <person name="Xu W."/>
            <person name="Pan J."/>
            <person name="Luo Z.H."/>
            <person name="Li M."/>
        </authorList>
    </citation>
    <scope>NUCLEOTIDE SEQUENCE [LARGE SCALE GENOMIC DNA]</scope>
    <source>
        <strain evidence="10">SpSt-640</strain>
    </source>
</reference>
<evidence type="ECO:0000256" key="1">
    <source>
        <dbReference type="ARBA" id="ARBA00009375"/>
    </source>
</evidence>
<dbReference type="PATRIC" id="fig|93466.3.peg.902"/>
<evidence type="ECO:0000259" key="8">
    <source>
        <dbReference type="Pfam" id="PF01416"/>
    </source>
</evidence>
<dbReference type="PANTHER" id="PTHR11142">
    <property type="entry name" value="PSEUDOURIDYLATE SYNTHASE"/>
    <property type="match status" value="1"/>
</dbReference>
<comment type="similarity">
    <text evidence="1 4 7">Belongs to the tRNA pseudouridine synthase TruA family.</text>
</comment>
<dbReference type="HAMAP" id="MF_00171">
    <property type="entry name" value="TruA"/>
    <property type="match status" value="1"/>
</dbReference>
<evidence type="ECO:0000256" key="4">
    <source>
        <dbReference type="HAMAP-Rule" id="MF_00171"/>
    </source>
</evidence>
<dbReference type="CDD" id="cd02570">
    <property type="entry name" value="PseudoU_synth_EcTruA"/>
    <property type="match status" value="1"/>
</dbReference>
<name>A0A172T2N5_FERPE</name>
<protein>
    <recommendedName>
        <fullName evidence="4">tRNA pseudouridine synthase A</fullName>
        <ecNumber evidence="4">5.4.99.12</ecNumber>
    </recommendedName>
    <alternativeName>
        <fullName evidence="4">tRNA pseudouridine(38-40) synthase</fullName>
    </alternativeName>
    <alternativeName>
        <fullName evidence="4">tRNA pseudouridylate synthase I</fullName>
    </alternativeName>
    <alternativeName>
        <fullName evidence="4">tRNA-uridine isomerase I</fullName>
    </alternativeName>
</protein>
<dbReference type="OrthoDB" id="9811823at2"/>
<dbReference type="GO" id="GO:0160147">
    <property type="term" value="F:tRNA pseudouridine(38-40) synthase activity"/>
    <property type="evidence" value="ECO:0007669"/>
    <property type="project" value="UniProtKB-EC"/>
</dbReference>
<dbReference type="InterPro" id="IPR001406">
    <property type="entry name" value="PsdUridine_synth_TruA"/>
</dbReference>
<proteinExistence type="inferred from homology"/>
<evidence type="ECO:0000256" key="7">
    <source>
        <dbReference type="RuleBase" id="RU003792"/>
    </source>
</evidence>
<comment type="function">
    <text evidence="4">Formation of pseudouridine at positions 38, 39 and 40 in the anticodon stem and loop of transfer RNAs.</text>
</comment>
<comment type="catalytic activity">
    <reaction evidence="4 7">
        <text>uridine(38/39/40) in tRNA = pseudouridine(38/39/40) in tRNA</text>
        <dbReference type="Rhea" id="RHEA:22376"/>
        <dbReference type="Rhea" id="RHEA-COMP:10085"/>
        <dbReference type="Rhea" id="RHEA-COMP:10087"/>
        <dbReference type="ChEBI" id="CHEBI:65314"/>
        <dbReference type="ChEBI" id="CHEBI:65315"/>
        <dbReference type="EC" id="5.4.99.12"/>
    </reaction>
</comment>
<reference evidence="9 11" key="1">
    <citation type="submission" date="2014-08" db="EMBL/GenBank/DDBJ databases">
        <title>Fervidobacterium pennivorans DYC genome.</title>
        <authorList>
            <person name="Wushke S."/>
        </authorList>
    </citation>
    <scope>NUCLEOTIDE SEQUENCE [LARGE SCALE GENOMIC DNA]</scope>
    <source>
        <strain evidence="9 11">DYC</strain>
    </source>
</reference>
<keyword evidence="3 4" id="KW-0413">Isomerase</keyword>
<keyword evidence="2 4" id="KW-0819">tRNA processing</keyword>
<organism evidence="9 11">
    <name type="scientific">Fervidobacterium pennivorans</name>
    <dbReference type="NCBI Taxonomy" id="93466"/>
    <lineage>
        <taxon>Bacteria</taxon>
        <taxon>Thermotogati</taxon>
        <taxon>Thermotogota</taxon>
        <taxon>Thermotogae</taxon>
        <taxon>Thermotogales</taxon>
        <taxon>Fervidobacteriaceae</taxon>
        <taxon>Fervidobacterium</taxon>
    </lineage>
</organism>
<dbReference type="SUPFAM" id="SSF55120">
    <property type="entry name" value="Pseudouridine synthase"/>
    <property type="match status" value="1"/>
</dbReference>
<dbReference type="KEGG" id="fng:JM64_04205"/>
<dbReference type="InterPro" id="IPR020097">
    <property type="entry name" value="PsdUridine_synth_TruA_a/b_dom"/>
</dbReference>
<dbReference type="InterPro" id="IPR020103">
    <property type="entry name" value="PsdUridine_synth_cat_dom_sf"/>
</dbReference>
<dbReference type="PANTHER" id="PTHR11142:SF0">
    <property type="entry name" value="TRNA PSEUDOURIDINE SYNTHASE-LIKE 1"/>
    <property type="match status" value="1"/>
</dbReference>
<sequence>MRRVAIEFAYDGTDFFGYQRQNDVRTVQGELEKALERVFKMPIQTYAAGRTDTGVHANGQVAAFDCPNDKLSENDIRNALNANLPKDIYVKKVWFTSENFNPRYEAKRRIYHYYILNSKMNDIFLRRYAWWFPYELDITKMRAGAKYLIGTHDFTAFSKKGEEEIRTERTITAIRIVRLKKNLILVRVEGISYLRGMVRSIVANLVKVGVGSWKPDKILEVLESKDRSKSAGLAPAHGLFLYKVLF</sequence>
<accession>A0A172T2N5</accession>
<dbReference type="AlphaFoldDB" id="A0A172T2N5"/>
<evidence type="ECO:0000313" key="11">
    <source>
        <dbReference type="Proteomes" id="UP000077096"/>
    </source>
</evidence>
<evidence type="ECO:0000256" key="5">
    <source>
        <dbReference type="PIRSR" id="PIRSR001430-1"/>
    </source>
</evidence>
<dbReference type="Pfam" id="PF01416">
    <property type="entry name" value="PseudoU_synth_1"/>
    <property type="match status" value="2"/>
</dbReference>